<keyword evidence="2" id="KW-1185">Reference proteome</keyword>
<evidence type="ECO:0008006" key="3">
    <source>
        <dbReference type="Google" id="ProtNLM"/>
    </source>
</evidence>
<comment type="caution">
    <text evidence="1">The sequence shown here is derived from an EMBL/GenBank/DDBJ whole genome shotgun (WGS) entry which is preliminary data.</text>
</comment>
<dbReference type="Proteomes" id="UP001596037">
    <property type="component" value="Unassembled WGS sequence"/>
</dbReference>
<evidence type="ECO:0000313" key="2">
    <source>
        <dbReference type="Proteomes" id="UP001596037"/>
    </source>
</evidence>
<reference evidence="2" key="1">
    <citation type="journal article" date="2019" name="Int. J. Syst. Evol. Microbiol.">
        <title>The Global Catalogue of Microorganisms (GCM) 10K type strain sequencing project: providing services to taxonomists for standard genome sequencing and annotation.</title>
        <authorList>
            <consortium name="The Broad Institute Genomics Platform"/>
            <consortium name="The Broad Institute Genome Sequencing Center for Infectious Disease"/>
            <person name="Wu L."/>
            <person name="Ma J."/>
        </authorList>
    </citation>
    <scope>NUCLEOTIDE SEQUENCE [LARGE SCALE GENOMIC DNA]</scope>
    <source>
        <strain evidence="2">CCUG 57401</strain>
    </source>
</reference>
<dbReference type="RefSeq" id="WP_376849685.1">
    <property type="nucleotide sequence ID" value="NZ_JBHSMF010000006.1"/>
</dbReference>
<gene>
    <name evidence="1" type="ORF">ACFPOE_08670</name>
</gene>
<evidence type="ECO:0000313" key="1">
    <source>
        <dbReference type="EMBL" id="MFC5497603.1"/>
    </source>
</evidence>
<dbReference type="InterPro" id="IPR023346">
    <property type="entry name" value="Lysozyme-like_dom_sf"/>
</dbReference>
<accession>A0ABW0NES5</accession>
<organism evidence="1 2">
    <name type="scientific">Caenimonas terrae</name>
    <dbReference type="NCBI Taxonomy" id="696074"/>
    <lineage>
        <taxon>Bacteria</taxon>
        <taxon>Pseudomonadati</taxon>
        <taxon>Pseudomonadota</taxon>
        <taxon>Betaproteobacteria</taxon>
        <taxon>Burkholderiales</taxon>
        <taxon>Comamonadaceae</taxon>
        <taxon>Caenimonas</taxon>
    </lineage>
</organism>
<sequence>MSWIATATIACTLALGLEVVAVTGWMRPHPTPAAAAVQAQLPANPAVAVETPAQPAVAVTADATTRQEDSYYAQLRSKIHWVETRIGSDKLLTPDDSSRMLLAKSAAERANLQEVGLSFKDVYGIINAETSWIPRMGASKDGTPNLGLAQFEPATARALGLRNPNDPVEAIHVAALHMKEAAEWSANRIAGLKLGAGERAQKLREGVSIFYNLSTKGRNRWNGKNTAKLPIETQLHIRNARSGALFAAELEAKQPAAGILLAGG</sequence>
<dbReference type="EMBL" id="JBHSMF010000006">
    <property type="protein sequence ID" value="MFC5497603.1"/>
    <property type="molecule type" value="Genomic_DNA"/>
</dbReference>
<name>A0ABW0NES5_9BURK</name>
<dbReference type="Gene3D" id="1.10.530.10">
    <property type="match status" value="1"/>
</dbReference>
<dbReference type="SUPFAM" id="SSF53955">
    <property type="entry name" value="Lysozyme-like"/>
    <property type="match status" value="1"/>
</dbReference>
<protein>
    <recommendedName>
        <fullName evidence="3">Lytic transglycosylase domain-containing protein</fullName>
    </recommendedName>
</protein>
<proteinExistence type="predicted"/>